<protein>
    <submittedName>
        <fullName evidence="1">Uncharacterized protein</fullName>
    </submittedName>
</protein>
<gene>
    <name evidence="1" type="ORF">HPB50_024668</name>
</gene>
<evidence type="ECO:0000313" key="2">
    <source>
        <dbReference type="Proteomes" id="UP000821845"/>
    </source>
</evidence>
<reference evidence="1" key="1">
    <citation type="submission" date="2020-05" db="EMBL/GenBank/DDBJ databases">
        <title>Large-scale comparative analyses of tick genomes elucidate their genetic diversity and vector capacities.</title>
        <authorList>
            <person name="Jia N."/>
            <person name="Wang J."/>
            <person name="Shi W."/>
            <person name="Du L."/>
            <person name="Sun Y."/>
            <person name="Zhan W."/>
            <person name="Jiang J."/>
            <person name="Wang Q."/>
            <person name="Zhang B."/>
            <person name="Ji P."/>
            <person name="Sakyi L.B."/>
            <person name="Cui X."/>
            <person name="Yuan T."/>
            <person name="Jiang B."/>
            <person name="Yang W."/>
            <person name="Lam T.T.-Y."/>
            <person name="Chang Q."/>
            <person name="Ding S."/>
            <person name="Wang X."/>
            <person name="Zhu J."/>
            <person name="Ruan X."/>
            <person name="Zhao L."/>
            <person name="Wei J."/>
            <person name="Que T."/>
            <person name="Du C."/>
            <person name="Cheng J."/>
            <person name="Dai P."/>
            <person name="Han X."/>
            <person name="Huang E."/>
            <person name="Gao Y."/>
            <person name="Liu J."/>
            <person name="Shao H."/>
            <person name="Ye R."/>
            <person name="Li L."/>
            <person name="Wei W."/>
            <person name="Wang X."/>
            <person name="Wang C."/>
            <person name="Yang T."/>
            <person name="Huo Q."/>
            <person name="Li W."/>
            <person name="Guo W."/>
            <person name="Chen H."/>
            <person name="Zhou L."/>
            <person name="Ni X."/>
            <person name="Tian J."/>
            <person name="Zhou Y."/>
            <person name="Sheng Y."/>
            <person name="Liu T."/>
            <person name="Pan Y."/>
            <person name="Xia L."/>
            <person name="Li J."/>
            <person name="Zhao F."/>
            <person name="Cao W."/>
        </authorList>
    </citation>
    <scope>NUCLEOTIDE SEQUENCE</scope>
    <source>
        <strain evidence="1">Hyas-2018</strain>
    </source>
</reference>
<accession>A0ACB7T1H4</accession>
<comment type="caution">
    <text evidence="1">The sequence shown here is derived from an EMBL/GenBank/DDBJ whole genome shotgun (WGS) entry which is preliminary data.</text>
</comment>
<sequence length="115" mass="12359">MWARLERRLSGSSGSTAVLVGDPGDRIPDQALGDPVTRIPECLVTRGSGICSAEEEDVEHLVLHCTGLSPRPAEGTDLSPALGFTDSASSATNGMVDAASTSKHRLRKWWLETWR</sequence>
<dbReference type="Proteomes" id="UP000821845">
    <property type="component" value="Chromosome 2"/>
</dbReference>
<name>A0ACB7T1H4_HYAAI</name>
<keyword evidence="2" id="KW-1185">Reference proteome</keyword>
<dbReference type="EMBL" id="CM023482">
    <property type="protein sequence ID" value="KAH6940091.1"/>
    <property type="molecule type" value="Genomic_DNA"/>
</dbReference>
<organism evidence="1 2">
    <name type="scientific">Hyalomma asiaticum</name>
    <name type="common">Tick</name>
    <dbReference type="NCBI Taxonomy" id="266040"/>
    <lineage>
        <taxon>Eukaryota</taxon>
        <taxon>Metazoa</taxon>
        <taxon>Ecdysozoa</taxon>
        <taxon>Arthropoda</taxon>
        <taxon>Chelicerata</taxon>
        <taxon>Arachnida</taxon>
        <taxon>Acari</taxon>
        <taxon>Parasitiformes</taxon>
        <taxon>Ixodida</taxon>
        <taxon>Ixodoidea</taxon>
        <taxon>Ixodidae</taxon>
        <taxon>Hyalomminae</taxon>
        <taxon>Hyalomma</taxon>
    </lineage>
</organism>
<evidence type="ECO:0000313" key="1">
    <source>
        <dbReference type="EMBL" id="KAH6940091.1"/>
    </source>
</evidence>
<proteinExistence type="predicted"/>